<evidence type="ECO:0000313" key="3">
    <source>
        <dbReference type="EMBL" id="CAJ1578363.1"/>
    </source>
</evidence>
<feature type="transmembrane region" description="Helical" evidence="2">
    <location>
        <begin position="12"/>
        <end position="34"/>
    </location>
</feature>
<sequence length="157" mass="15606">MSTQIIRRFTSYLAIPAVSAGILGAAAVGLAGIANADTDPTHDGGALASVQECCKAALASVDDAGKLATVAPAPELASVMPKAALASVAPAPELASVMPKAALASVMPRAKLASVTPAPELASVMPKAKTSETRAKASETRAKASETRASGRKATRA</sequence>
<organism evidence="3 4">
    <name type="scientific">[Mycobacterium] wendilense</name>
    <dbReference type="NCBI Taxonomy" id="3064284"/>
    <lineage>
        <taxon>Bacteria</taxon>
        <taxon>Bacillati</taxon>
        <taxon>Actinomycetota</taxon>
        <taxon>Actinomycetes</taxon>
        <taxon>Mycobacteriales</taxon>
        <taxon>Mycobacteriaceae</taxon>
        <taxon>Mycolicibacter</taxon>
    </lineage>
</organism>
<name>A0ABN9NSN2_9MYCO</name>
<dbReference type="RefSeq" id="WP_316513515.1">
    <property type="nucleotide sequence ID" value="NZ_OY726395.1"/>
</dbReference>
<keyword evidence="4" id="KW-1185">Reference proteome</keyword>
<evidence type="ECO:0000256" key="1">
    <source>
        <dbReference type="SAM" id="MobiDB-lite"/>
    </source>
</evidence>
<keyword evidence="2" id="KW-0812">Transmembrane</keyword>
<evidence type="ECO:0000256" key="2">
    <source>
        <dbReference type="SAM" id="Phobius"/>
    </source>
</evidence>
<dbReference type="Proteomes" id="UP001190466">
    <property type="component" value="Chromosome"/>
</dbReference>
<dbReference type="EMBL" id="OY726395">
    <property type="protein sequence ID" value="CAJ1578363.1"/>
    <property type="molecule type" value="Genomic_DNA"/>
</dbReference>
<protein>
    <submittedName>
        <fullName evidence="3">Uncharacterized protein</fullName>
    </submittedName>
</protein>
<reference evidence="3 4" key="1">
    <citation type="submission" date="2023-08" db="EMBL/GenBank/DDBJ databases">
        <authorList>
            <person name="Folkvardsen B D."/>
            <person name="Norman A."/>
        </authorList>
    </citation>
    <scope>NUCLEOTIDE SEQUENCE [LARGE SCALE GENOMIC DNA]</scope>
    <source>
        <strain evidence="3 4">Mu0050</strain>
    </source>
</reference>
<proteinExistence type="predicted"/>
<evidence type="ECO:0000313" key="4">
    <source>
        <dbReference type="Proteomes" id="UP001190466"/>
    </source>
</evidence>
<accession>A0ABN9NSN2</accession>
<keyword evidence="2" id="KW-0472">Membrane</keyword>
<feature type="region of interest" description="Disordered" evidence="1">
    <location>
        <begin position="117"/>
        <end position="157"/>
    </location>
</feature>
<gene>
    <name evidence="3" type="ORF">MU0050_000046</name>
</gene>
<keyword evidence="2" id="KW-1133">Transmembrane helix</keyword>
<feature type="compositionally biased region" description="Basic and acidic residues" evidence="1">
    <location>
        <begin position="129"/>
        <end position="146"/>
    </location>
</feature>